<evidence type="ECO:0000313" key="9">
    <source>
        <dbReference type="Proteomes" id="UP000030585"/>
    </source>
</evidence>
<dbReference type="AlphaFoldDB" id="A0AB34SQD3"/>
<evidence type="ECO:0000256" key="7">
    <source>
        <dbReference type="SAM" id="MobiDB-lite"/>
    </source>
</evidence>
<evidence type="ECO:0000256" key="4">
    <source>
        <dbReference type="ARBA" id="ARBA00023125"/>
    </source>
</evidence>
<keyword evidence="4 6" id="KW-0238">DNA-binding</keyword>
<organism evidence="8 9">
    <name type="scientific">Xanthomonas citri pv. fuscans</name>
    <dbReference type="NCBI Taxonomy" id="366649"/>
    <lineage>
        <taxon>Bacteria</taxon>
        <taxon>Pseudomonadati</taxon>
        <taxon>Pseudomonadota</taxon>
        <taxon>Gammaproteobacteria</taxon>
        <taxon>Lysobacterales</taxon>
        <taxon>Lysobacteraceae</taxon>
        <taxon>Xanthomonas</taxon>
    </lineage>
</organism>
<evidence type="ECO:0000313" key="8">
    <source>
        <dbReference type="EMBL" id="KKW48549.1"/>
    </source>
</evidence>
<name>A0AB34SQD3_XANCI</name>
<sequence length="116" mass="12916">MSPRTHEVPDELLSSLLVNYTKPEDLIGENGLLKQLTKRLVERALDAEMTEHLGHDKHEPVANAAGNTRNGRSRKTLKGEFGELPIEIPRDRRACAEFCVTVVWVTAEEVAPRTGS</sequence>
<keyword evidence="5 6" id="KW-0233">DNA recombination</keyword>
<dbReference type="GO" id="GO:0006313">
    <property type="term" value="P:DNA transposition"/>
    <property type="evidence" value="ECO:0007669"/>
    <property type="project" value="UniProtKB-UniRule"/>
</dbReference>
<keyword evidence="3 6" id="KW-0815">Transposition</keyword>
<gene>
    <name evidence="8" type="ORF">NY98_24310</name>
</gene>
<keyword evidence="6" id="KW-0814">Transposable element</keyword>
<comment type="caution">
    <text evidence="8">The sequence shown here is derived from an EMBL/GenBank/DDBJ whole genome shotgun (WGS) entry which is preliminary data.</text>
</comment>
<feature type="compositionally biased region" description="Basic and acidic residues" evidence="7">
    <location>
        <begin position="51"/>
        <end position="60"/>
    </location>
</feature>
<protein>
    <recommendedName>
        <fullName evidence="6">Mutator family transposase</fullName>
    </recommendedName>
</protein>
<dbReference type="InterPro" id="IPR001207">
    <property type="entry name" value="Transposase_mutator"/>
</dbReference>
<evidence type="ECO:0000256" key="3">
    <source>
        <dbReference type="ARBA" id="ARBA00022578"/>
    </source>
</evidence>
<dbReference type="Proteomes" id="UP000030585">
    <property type="component" value="Unassembled WGS sequence"/>
</dbReference>
<dbReference type="EMBL" id="JSEY02000144">
    <property type="protein sequence ID" value="KKW48549.1"/>
    <property type="molecule type" value="Genomic_DNA"/>
</dbReference>
<evidence type="ECO:0000256" key="6">
    <source>
        <dbReference type="RuleBase" id="RU365089"/>
    </source>
</evidence>
<proteinExistence type="inferred from homology"/>
<reference evidence="9" key="1">
    <citation type="submission" date="2015-04" db="EMBL/GenBank/DDBJ databases">
        <title>Genome sequencing of pathogens of bean.</title>
        <authorList>
            <person name="Harrison J."/>
            <person name="Aritua V."/>
            <person name="Sapp M."/>
            <person name="Smith J."/>
            <person name="Studholme D.J."/>
        </authorList>
    </citation>
    <scope>NUCLEOTIDE SEQUENCE [LARGE SCALE GENOMIC DNA]</scope>
    <source>
        <strain evidence="9">NCPPB 1058</strain>
    </source>
</reference>
<dbReference type="PANTHER" id="PTHR33217">
    <property type="entry name" value="TRANSPOSASE FOR INSERTION SEQUENCE ELEMENT IS1081"/>
    <property type="match status" value="1"/>
</dbReference>
<dbReference type="GO" id="GO:0004803">
    <property type="term" value="F:transposase activity"/>
    <property type="evidence" value="ECO:0007669"/>
    <property type="project" value="UniProtKB-UniRule"/>
</dbReference>
<comment type="function">
    <text evidence="1 6">Required for the transposition of the insertion element.</text>
</comment>
<feature type="region of interest" description="Disordered" evidence="7">
    <location>
        <begin position="51"/>
        <end position="77"/>
    </location>
</feature>
<dbReference type="GO" id="GO:0003677">
    <property type="term" value="F:DNA binding"/>
    <property type="evidence" value="ECO:0007669"/>
    <property type="project" value="UniProtKB-UniRule"/>
</dbReference>
<evidence type="ECO:0000256" key="2">
    <source>
        <dbReference type="ARBA" id="ARBA00010961"/>
    </source>
</evidence>
<dbReference type="Pfam" id="PF00872">
    <property type="entry name" value="Transposase_mut"/>
    <property type="match status" value="1"/>
</dbReference>
<comment type="similarity">
    <text evidence="2 6">Belongs to the transposase mutator family.</text>
</comment>
<evidence type="ECO:0000256" key="5">
    <source>
        <dbReference type="ARBA" id="ARBA00023172"/>
    </source>
</evidence>
<evidence type="ECO:0000256" key="1">
    <source>
        <dbReference type="ARBA" id="ARBA00002190"/>
    </source>
</evidence>
<dbReference type="PANTHER" id="PTHR33217:SF5">
    <property type="entry name" value="MUTATOR FAMILY TRANSPOSASE"/>
    <property type="match status" value="1"/>
</dbReference>
<accession>A0AB34SQD3</accession>